<evidence type="ECO:0000313" key="2">
    <source>
        <dbReference type="Proteomes" id="UP000198517"/>
    </source>
</evidence>
<dbReference type="Proteomes" id="UP000198517">
    <property type="component" value="Unassembled WGS sequence"/>
</dbReference>
<proteinExistence type="predicted"/>
<sequence length="56" mass="6355">MTEILCFINQNIDEKPTLYTADSKSTTDLPILDTRSIIILGIMIMNLLWGEIISIE</sequence>
<dbReference type="EMBL" id="FNAS01000001">
    <property type="protein sequence ID" value="SDD91300.1"/>
    <property type="molecule type" value="Genomic_DNA"/>
</dbReference>
<name>A0A1G6YLT8_9FLAO</name>
<dbReference type="RefSeq" id="WP_245688751.1">
    <property type="nucleotide sequence ID" value="NZ_FNAS01000001.1"/>
</dbReference>
<keyword evidence="2" id="KW-1185">Reference proteome</keyword>
<dbReference type="AlphaFoldDB" id="A0A1G6YLT8"/>
<accession>A0A1G6YLT8</accession>
<evidence type="ECO:0000313" key="1">
    <source>
        <dbReference type="EMBL" id="SDD91300.1"/>
    </source>
</evidence>
<gene>
    <name evidence="1" type="ORF">SAMN05421544_101202</name>
</gene>
<protein>
    <submittedName>
        <fullName evidence="1">Uncharacterized protein</fullName>
    </submittedName>
</protein>
<reference evidence="1 2" key="1">
    <citation type="submission" date="2016-10" db="EMBL/GenBank/DDBJ databases">
        <authorList>
            <person name="de Groot N.N."/>
        </authorList>
    </citation>
    <scope>NUCLEOTIDE SEQUENCE [LARGE SCALE GENOMIC DNA]</scope>
    <source>
        <strain evidence="1 2">DSM 24015</strain>
    </source>
</reference>
<dbReference type="STRING" id="1071918.SAMN05421544_101202"/>
<organism evidence="1 2">
    <name type="scientific">Riemerella columbipharyngis</name>
    <dbReference type="NCBI Taxonomy" id="1071918"/>
    <lineage>
        <taxon>Bacteria</taxon>
        <taxon>Pseudomonadati</taxon>
        <taxon>Bacteroidota</taxon>
        <taxon>Flavobacteriia</taxon>
        <taxon>Flavobacteriales</taxon>
        <taxon>Weeksellaceae</taxon>
        <taxon>Riemerella</taxon>
    </lineage>
</organism>